<name>A0A0L0CBA1_LUCCU</name>
<dbReference type="PANTHER" id="PTHR12247:SF139">
    <property type="entry name" value="ATHERIN-RELATED"/>
    <property type="match status" value="1"/>
</dbReference>
<gene>
    <name evidence="7" type="ORF">FF38_11489</name>
</gene>
<dbReference type="OMA" id="CRYCQVC"/>
<keyword evidence="8" id="KW-1185">Reference proteome</keyword>
<dbReference type="GO" id="GO:0042393">
    <property type="term" value="F:histone binding"/>
    <property type="evidence" value="ECO:0007669"/>
    <property type="project" value="TreeGrafter"/>
</dbReference>
<dbReference type="CDD" id="cd15489">
    <property type="entry name" value="PHD_SF"/>
    <property type="match status" value="1"/>
</dbReference>
<dbReference type="OrthoDB" id="10004495at2759"/>
<dbReference type="GO" id="GO:0045892">
    <property type="term" value="P:negative regulation of DNA-templated transcription"/>
    <property type="evidence" value="ECO:0007669"/>
    <property type="project" value="TreeGrafter"/>
</dbReference>
<dbReference type="STRING" id="7375.A0A0L0CBA1"/>
<dbReference type="InterPro" id="IPR013761">
    <property type="entry name" value="SAM/pointed_sf"/>
</dbReference>
<dbReference type="SUPFAM" id="SSF47769">
    <property type="entry name" value="SAM/Pointed domain"/>
    <property type="match status" value="1"/>
</dbReference>
<evidence type="ECO:0000256" key="4">
    <source>
        <dbReference type="PROSITE-ProRule" id="PRU00146"/>
    </source>
</evidence>
<evidence type="ECO:0000313" key="8">
    <source>
        <dbReference type="Proteomes" id="UP000037069"/>
    </source>
</evidence>
<sequence>MKKVARMRLSPNNMSEEVSNNHNTGAQSQSSNNEPLVRTTGRIKKPKAVFDPSDNYLPRAQRSLNAMAAGALHHNTNSSLERRASYTKASTISPVADYIEAKAKDACTVCKKKESKRPVFANKNPLITCQECQRKIHKQCLKVDFEDFESIQRNYKCDLCSNCRICNDKFTNPEEEMITCSKCTKSFHLVCFPSKIIKSDNQRNWKCNKCQVYNHITNGTTLPVKKIREIIGGGEPMVQTTPVKSASAEHEKTPAAESTNNDAKPSATSPSSQKRLNDSKEVAETVESSPPPEKRAKVTTQSPDTISVETTSLNMPLKTDSTVLCYTPNENFDDIPDVKEWSVDQVYEYFFKHFPNEAHVFKDEEIDGRSLLLLKRSDVVKKLPIKLGPSLRIYSLILKIQAQLNDPTLGWNCGL</sequence>
<dbReference type="Proteomes" id="UP000037069">
    <property type="component" value="Unassembled WGS sequence"/>
</dbReference>
<dbReference type="PANTHER" id="PTHR12247">
    <property type="entry name" value="POLYCOMB GROUP PROTEIN"/>
    <property type="match status" value="1"/>
</dbReference>
<dbReference type="AlphaFoldDB" id="A0A0L0CBA1"/>
<proteinExistence type="predicted"/>
<feature type="compositionally biased region" description="Polar residues" evidence="5">
    <location>
        <begin position="10"/>
        <end position="34"/>
    </location>
</feature>
<dbReference type="EMBL" id="JRES01000655">
    <property type="protein sequence ID" value="KNC29512.1"/>
    <property type="molecule type" value="Genomic_DNA"/>
</dbReference>
<accession>A0A0L0CBA1</accession>
<protein>
    <recommendedName>
        <fullName evidence="6">PHD-type domain-containing protein</fullName>
    </recommendedName>
</protein>
<dbReference type="GO" id="GO:0003682">
    <property type="term" value="F:chromatin binding"/>
    <property type="evidence" value="ECO:0007669"/>
    <property type="project" value="TreeGrafter"/>
</dbReference>
<evidence type="ECO:0000256" key="2">
    <source>
        <dbReference type="ARBA" id="ARBA00022771"/>
    </source>
</evidence>
<dbReference type="GO" id="GO:0005634">
    <property type="term" value="C:nucleus"/>
    <property type="evidence" value="ECO:0007669"/>
    <property type="project" value="TreeGrafter"/>
</dbReference>
<feature type="region of interest" description="Disordered" evidence="5">
    <location>
        <begin position="1"/>
        <end position="44"/>
    </location>
</feature>
<evidence type="ECO:0000259" key="6">
    <source>
        <dbReference type="PROSITE" id="PS50016"/>
    </source>
</evidence>
<keyword evidence="2 4" id="KW-0863">Zinc-finger</keyword>
<evidence type="ECO:0000256" key="3">
    <source>
        <dbReference type="ARBA" id="ARBA00022833"/>
    </source>
</evidence>
<evidence type="ECO:0000256" key="5">
    <source>
        <dbReference type="SAM" id="MobiDB-lite"/>
    </source>
</evidence>
<comment type="caution">
    <text evidence="7">The sequence shown here is derived from an EMBL/GenBank/DDBJ whole genome shotgun (WGS) entry which is preliminary data.</text>
</comment>
<reference evidence="7 8" key="1">
    <citation type="journal article" date="2015" name="Nat. Commun.">
        <title>Lucilia cuprina genome unlocks parasitic fly biology to underpin future interventions.</title>
        <authorList>
            <person name="Anstead C.A."/>
            <person name="Korhonen P.K."/>
            <person name="Young N.D."/>
            <person name="Hall R.S."/>
            <person name="Jex A.R."/>
            <person name="Murali S.C."/>
            <person name="Hughes D.S."/>
            <person name="Lee S.F."/>
            <person name="Perry T."/>
            <person name="Stroehlein A.J."/>
            <person name="Ansell B.R."/>
            <person name="Breugelmans B."/>
            <person name="Hofmann A."/>
            <person name="Qu J."/>
            <person name="Dugan S."/>
            <person name="Lee S.L."/>
            <person name="Chao H."/>
            <person name="Dinh H."/>
            <person name="Han Y."/>
            <person name="Doddapaneni H.V."/>
            <person name="Worley K.C."/>
            <person name="Muzny D.M."/>
            <person name="Ioannidis P."/>
            <person name="Waterhouse R.M."/>
            <person name="Zdobnov E.M."/>
            <person name="James P.J."/>
            <person name="Bagnall N.H."/>
            <person name="Kotze A.C."/>
            <person name="Gibbs R.A."/>
            <person name="Richards S."/>
            <person name="Batterham P."/>
            <person name="Gasser R.B."/>
        </authorList>
    </citation>
    <scope>NUCLEOTIDE SEQUENCE [LARGE SCALE GENOMIC DNA]</scope>
    <source>
        <strain evidence="7 8">LS</strain>
        <tissue evidence="7">Full body</tissue>
    </source>
</reference>
<feature type="region of interest" description="Disordered" evidence="5">
    <location>
        <begin position="235"/>
        <end position="307"/>
    </location>
</feature>
<feature type="compositionally biased region" description="Polar residues" evidence="5">
    <location>
        <begin position="298"/>
        <end position="307"/>
    </location>
</feature>
<keyword evidence="1" id="KW-0479">Metal-binding</keyword>
<dbReference type="Gene3D" id="1.10.150.50">
    <property type="entry name" value="Transcription Factor, Ets-1"/>
    <property type="match status" value="1"/>
</dbReference>
<feature type="domain" description="PHD-type" evidence="6">
    <location>
        <begin position="104"/>
        <end position="163"/>
    </location>
</feature>
<dbReference type="Gene3D" id="3.30.40.10">
    <property type="entry name" value="Zinc/RING finger domain, C3HC4 (zinc finger)"/>
    <property type="match status" value="2"/>
</dbReference>
<dbReference type="GO" id="GO:0008270">
    <property type="term" value="F:zinc ion binding"/>
    <property type="evidence" value="ECO:0007669"/>
    <property type="project" value="UniProtKB-KW"/>
</dbReference>
<dbReference type="SUPFAM" id="SSF57903">
    <property type="entry name" value="FYVE/PHD zinc finger"/>
    <property type="match status" value="2"/>
</dbReference>
<dbReference type="SMART" id="SM00249">
    <property type="entry name" value="PHD"/>
    <property type="match status" value="2"/>
</dbReference>
<dbReference type="InterPro" id="IPR013083">
    <property type="entry name" value="Znf_RING/FYVE/PHD"/>
</dbReference>
<dbReference type="Pfam" id="PF00628">
    <property type="entry name" value="PHD"/>
    <property type="match status" value="1"/>
</dbReference>
<feature type="domain" description="PHD-type" evidence="6">
    <location>
        <begin position="160"/>
        <end position="213"/>
    </location>
</feature>
<dbReference type="PROSITE" id="PS50016">
    <property type="entry name" value="ZF_PHD_2"/>
    <property type="match status" value="2"/>
</dbReference>
<dbReference type="InterPro" id="IPR050548">
    <property type="entry name" value="PcG_chromatin_remod_factors"/>
</dbReference>
<evidence type="ECO:0000313" key="7">
    <source>
        <dbReference type="EMBL" id="KNC29512.1"/>
    </source>
</evidence>
<dbReference type="InterPro" id="IPR001965">
    <property type="entry name" value="Znf_PHD"/>
</dbReference>
<dbReference type="SMART" id="SM00454">
    <property type="entry name" value="SAM"/>
    <property type="match status" value="1"/>
</dbReference>
<dbReference type="InterPro" id="IPR001660">
    <property type="entry name" value="SAM"/>
</dbReference>
<evidence type="ECO:0000256" key="1">
    <source>
        <dbReference type="ARBA" id="ARBA00022723"/>
    </source>
</evidence>
<feature type="compositionally biased region" description="Polar residues" evidence="5">
    <location>
        <begin position="256"/>
        <end position="274"/>
    </location>
</feature>
<organism evidence="7 8">
    <name type="scientific">Lucilia cuprina</name>
    <name type="common">Green bottle fly</name>
    <name type="synonym">Australian sheep blowfly</name>
    <dbReference type="NCBI Taxonomy" id="7375"/>
    <lineage>
        <taxon>Eukaryota</taxon>
        <taxon>Metazoa</taxon>
        <taxon>Ecdysozoa</taxon>
        <taxon>Arthropoda</taxon>
        <taxon>Hexapoda</taxon>
        <taxon>Insecta</taxon>
        <taxon>Pterygota</taxon>
        <taxon>Neoptera</taxon>
        <taxon>Endopterygota</taxon>
        <taxon>Diptera</taxon>
        <taxon>Brachycera</taxon>
        <taxon>Muscomorpha</taxon>
        <taxon>Oestroidea</taxon>
        <taxon>Calliphoridae</taxon>
        <taxon>Luciliinae</taxon>
        <taxon>Lucilia</taxon>
    </lineage>
</organism>
<keyword evidence="3" id="KW-0862">Zinc</keyword>
<dbReference type="InterPro" id="IPR011011">
    <property type="entry name" value="Znf_FYVE_PHD"/>
</dbReference>
<dbReference type="InterPro" id="IPR019787">
    <property type="entry name" value="Znf_PHD-finger"/>
</dbReference>